<evidence type="ECO:0000313" key="2">
    <source>
        <dbReference type="EMBL" id="SOD97162.1"/>
    </source>
</evidence>
<keyword evidence="3" id="KW-1185">Reference proteome</keyword>
<feature type="transmembrane region" description="Helical" evidence="1">
    <location>
        <begin position="71"/>
        <end position="94"/>
    </location>
</feature>
<evidence type="ECO:0000256" key="1">
    <source>
        <dbReference type="SAM" id="Phobius"/>
    </source>
</evidence>
<name>A0A286GNT0_9PROT</name>
<keyword evidence="1" id="KW-1133">Transmembrane helix</keyword>
<sequence>MTSTGGGDTGLGFLLFIQDGGDLQVVLVWGLLATVAMTTILQGSQLLGLSRLSLPFMFGTFFTGDRKWANVLGYGLYLLGGLLFGFFYFAIFATLDYGSWWLGMLFGIAHGLILLTGFLPLLPYVNPRIATEYDGPTAVRRLEPPGPFGLNYGRRTPLTTLAGQAVYGALLGFGYTLL</sequence>
<reference evidence="2 3" key="1">
    <citation type="submission" date="2017-09" db="EMBL/GenBank/DDBJ databases">
        <authorList>
            <person name="Ehlers B."/>
            <person name="Leendertz F.H."/>
        </authorList>
    </citation>
    <scope>NUCLEOTIDE SEQUENCE [LARGE SCALE GENOMIC DNA]</scope>
    <source>
        <strain evidence="2 3">USBA 140</strain>
    </source>
</reference>
<gene>
    <name evidence="2" type="ORF">SAMN05421508_106286</name>
</gene>
<accession>A0A286GNT0</accession>
<dbReference type="EMBL" id="OCNJ01000006">
    <property type="protein sequence ID" value="SOD97162.1"/>
    <property type="molecule type" value="Genomic_DNA"/>
</dbReference>
<protein>
    <submittedName>
        <fullName evidence="2">Uncharacterized protein</fullName>
    </submittedName>
</protein>
<keyword evidence="1" id="KW-0812">Transmembrane</keyword>
<dbReference type="RefSeq" id="WP_245913492.1">
    <property type="nucleotide sequence ID" value="NZ_OCNJ01000006.1"/>
</dbReference>
<feature type="transmembrane region" description="Helical" evidence="1">
    <location>
        <begin position="26"/>
        <end position="50"/>
    </location>
</feature>
<dbReference type="Proteomes" id="UP000219621">
    <property type="component" value="Unassembled WGS sequence"/>
</dbReference>
<dbReference type="AlphaFoldDB" id="A0A286GNT0"/>
<keyword evidence="1" id="KW-0472">Membrane</keyword>
<organism evidence="2 3">
    <name type="scientific">Caenispirillum bisanense</name>
    <dbReference type="NCBI Taxonomy" id="414052"/>
    <lineage>
        <taxon>Bacteria</taxon>
        <taxon>Pseudomonadati</taxon>
        <taxon>Pseudomonadota</taxon>
        <taxon>Alphaproteobacteria</taxon>
        <taxon>Rhodospirillales</taxon>
        <taxon>Novispirillaceae</taxon>
        <taxon>Caenispirillum</taxon>
    </lineage>
</organism>
<proteinExistence type="predicted"/>
<feature type="transmembrane region" description="Helical" evidence="1">
    <location>
        <begin position="100"/>
        <end position="122"/>
    </location>
</feature>
<evidence type="ECO:0000313" key="3">
    <source>
        <dbReference type="Proteomes" id="UP000219621"/>
    </source>
</evidence>